<feature type="compositionally biased region" description="Polar residues" evidence="2">
    <location>
        <begin position="219"/>
        <end position="231"/>
    </location>
</feature>
<evidence type="ECO:0008006" key="5">
    <source>
        <dbReference type="Google" id="ProtNLM"/>
    </source>
</evidence>
<evidence type="ECO:0000313" key="3">
    <source>
        <dbReference type="EMBL" id="POM76120.1"/>
    </source>
</evidence>
<dbReference type="Gene3D" id="2.60.200.20">
    <property type="match status" value="1"/>
</dbReference>
<gene>
    <name evidence="3" type="ORF">PHPALM_6682</name>
</gene>
<feature type="region of interest" description="Disordered" evidence="2">
    <location>
        <begin position="269"/>
        <end position="307"/>
    </location>
</feature>
<reference evidence="3 4" key="1">
    <citation type="journal article" date="2017" name="Genome Biol. Evol.">
        <title>Phytophthora megakarya and P. palmivora, closely related causal agents of cacao black pod rot, underwent increases in genome sizes and gene numbers by different mechanisms.</title>
        <authorList>
            <person name="Ali S.S."/>
            <person name="Shao J."/>
            <person name="Lary D.J."/>
            <person name="Kronmiller B."/>
            <person name="Shen D."/>
            <person name="Strem M.D."/>
            <person name="Amoako-Attah I."/>
            <person name="Akrofi A.Y."/>
            <person name="Begoude B.A."/>
            <person name="Ten Hoopen G.M."/>
            <person name="Coulibaly K."/>
            <person name="Kebe B.I."/>
            <person name="Melnick R.L."/>
            <person name="Guiltinan M.J."/>
            <person name="Tyler B.M."/>
            <person name="Meinhardt L.W."/>
            <person name="Bailey B.A."/>
        </authorList>
    </citation>
    <scope>NUCLEOTIDE SEQUENCE [LARGE SCALE GENOMIC DNA]</scope>
    <source>
        <strain evidence="4">sbr112.9</strain>
    </source>
</reference>
<feature type="compositionally biased region" description="Acidic residues" evidence="2">
    <location>
        <begin position="295"/>
        <end position="307"/>
    </location>
</feature>
<feature type="region of interest" description="Disordered" evidence="2">
    <location>
        <begin position="209"/>
        <end position="231"/>
    </location>
</feature>
<feature type="region of interest" description="Disordered" evidence="2">
    <location>
        <begin position="152"/>
        <end position="185"/>
    </location>
</feature>
<evidence type="ECO:0000256" key="1">
    <source>
        <dbReference type="SAM" id="Coils"/>
    </source>
</evidence>
<keyword evidence="1" id="KW-0175">Coiled coil</keyword>
<protein>
    <recommendedName>
        <fullName evidence="5">FHA domain-containing protein</fullName>
    </recommendedName>
</protein>
<feature type="coiled-coil region" evidence="1">
    <location>
        <begin position="677"/>
        <end position="711"/>
    </location>
</feature>
<feature type="compositionally biased region" description="Low complexity" evidence="2">
    <location>
        <begin position="164"/>
        <end position="185"/>
    </location>
</feature>
<organism evidence="3 4">
    <name type="scientific">Phytophthora palmivora</name>
    <dbReference type="NCBI Taxonomy" id="4796"/>
    <lineage>
        <taxon>Eukaryota</taxon>
        <taxon>Sar</taxon>
        <taxon>Stramenopiles</taxon>
        <taxon>Oomycota</taxon>
        <taxon>Peronosporomycetes</taxon>
        <taxon>Peronosporales</taxon>
        <taxon>Peronosporaceae</taxon>
        <taxon>Phytophthora</taxon>
    </lineage>
</organism>
<accession>A0A2P4YE74</accession>
<evidence type="ECO:0000256" key="2">
    <source>
        <dbReference type="SAM" id="MobiDB-lite"/>
    </source>
</evidence>
<feature type="compositionally biased region" description="Polar residues" evidence="2">
    <location>
        <begin position="152"/>
        <end position="163"/>
    </location>
</feature>
<dbReference type="AlphaFoldDB" id="A0A2P4YE74"/>
<keyword evidence="4" id="KW-1185">Reference proteome</keyword>
<feature type="region of interest" description="Disordered" evidence="2">
    <location>
        <begin position="329"/>
        <end position="384"/>
    </location>
</feature>
<dbReference type="SUPFAM" id="SSF49879">
    <property type="entry name" value="SMAD/FHA domain"/>
    <property type="match status" value="1"/>
</dbReference>
<dbReference type="EMBL" id="NCKW01003534">
    <property type="protein sequence ID" value="POM76120.1"/>
    <property type="molecule type" value="Genomic_DNA"/>
</dbReference>
<comment type="caution">
    <text evidence="3">The sequence shown here is derived from an EMBL/GenBank/DDBJ whole genome shotgun (WGS) entry which is preliminary data.</text>
</comment>
<evidence type="ECO:0000313" key="4">
    <source>
        <dbReference type="Proteomes" id="UP000237271"/>
    </source>
</evidence>
<name>A0A2P4YE74_9STRA</name>
<feature type="compositionally biased region" description="Polar residues" evidence="2">
    <location>
        <begin position="362"/>
        <end position="382"/>
    </location>
</feature>
<dbReference type="OrthoDB" id="79569at2759"/>
<sequence length="773" mass="88846">MPFLRSLEVDTSLELRSSKTLIGTGETTCDVVISGDNVLELHALLNLSTDKTSARLIPFSTMGNCYVNDIAVPRDGAVVVHGDRVAFGNTHNAFLFALTPHPQMPSMLQQSIRTENSMQYTKEQTMDTGAPRTFRKALDALRGDRKISTPNASVAASIQSNLQSARNRSTLSSSASSTPPSLKSKTQLSKFLLEASTDSLLSDYVERKLNQRRSRQSSVTSSNYNDNIYRSRTSRDERNLAEVEKLRLSQRIREVNDVLNGDLEFQESYLSPSSKSSRTRKPRWAVESTHQLSIESDEDGKEDDEDELPTMMEKASNLPNVPASFSVSIQTEHSDQESNSPPNRDEAEELSGMLDSLESRPVSETTQTENQRDSSPSRSSNPAKLRGFVSKAIELGLNDLTRSHYSRPIKTERQQAAKTALQQKLVNQMIRRKKNEIMSEAFVRWKRGLRAQTLSRERKGRQLEEVNAALGRLRRDTLFFRWRDFTTMSSQVMICRIEAFQRRCETRLARKCWTALKLNFSSIRQRSMFFRGLVIKKARLMRHAAFRRWGQFVRKCSMENHLDQLNKAQRVERRKLEAHLSQMSRLHYTHKRVQPVLIQILRRWKAMTDQHKQQRQILRRILVHGNLKVAQRAWRKWNEVALIARHTLNTKKQTEQHIQETTERITTQHEQAQTSMRENHADQLQKLMEIIEKKDRELDNLKRQQRAEALEKVAVKKKWERNLAGFFERAIVKCDEQIARASDHLEVLLQNAEDDILGARFGAAQVGSLVKTA</sequence>
<feature type="compositionally biased region" description="Polar residues" evidence="2">
    <location>
        <begin position="329"/>
        <end position="342"/>
    </location>
</feature>
<proteinExistence type="predicted"/>
<dbReference type="InterPro" id="IPR008984">
    <property type="entry name" value="SMAD_FHA_dom_sf"/>
</dbReference>
<dbReference type="Proteomes" id="UP000237271">
    <property type="component" value="Unassembled WGS sequence"/>
</dbReference>